<dbReference type="PATRIC" id="fig|935700.4.peg.3996"/>
<sequence length="48" mass="5118">MYATTTNLLTTLRVLVIALTGILTPVLAASAAQAEENQCAEVKVCWPK</sequence>
<reference evidence="1 2" key="1">
    <citation type="submission" date="2015-02" db="EMBL/GenBank/DDBJ databases">
        <title>Genome Sequence of Jannaschia aquimarina DSM28248, a member of the Roseobacter clade.</title>
        <authorList>
            <person name="Voget S."/>
            <person name="Daniel R."/>
        </authorList>
    </citation>
    <scope>NUCLEOTIDE SEQUENCE [LARGE SCALE GENOMIC DNA]</scope>
    <source>
        <strain evidence="1 2">GSW-M26</strain>
    </source>
</reference>
<name>A0A0D1EC03_9RHOB</name>
<dbReference type="STRING" id="935700.jaqu_38800"/>
<proteinExistence type="predicted"/>
<keyword evidence="2" id="KW-1185">Reference proteome</keyword>
<accession>A0A0D1EC03</accession>
<gene>
    <name evidence="1" type="ORF">jaqu_38800</name>
</gene>
<dbReference type="AlphaFoldDB" id="A0A0D1EC03"/>
<organism evidence="1 2">
    <name type="scientific">Jannaschia aquimarina</name>
    <dbReference type="NCBI Taxonomy" id="935700"/>
    <lineage>
        <taxon>Bacteria</taxon>
        <taxon>Pseudomonadati</taxon>
        <taxon>Pseudomonadota</taxon>
        <taxon>Alphaproteobacteria</taxon>
        <taxon>Rhodobacterales</taxon>
        <taxon>Roseobacteraceae</taxon>
        <taxon>Jannaschia</taxon>
    </lineage>
</organism>
<evidence type="ECO:0000313" key="1">
    <source>
        <dbReference type="EMBL" id="KIT14406.1"/>
    </source>
</evidence>
<dbReference type="EMBL" id="JYFE01000075">
    <property type="protein sequence ID" value="KIT14406.1"/>
    <property type="molecule type" value="Genomic_DNA"/>
</dbReference>
<evidence type="ECO:0000313" key="2">
    <source>
        <dbReference type="Proteomes" id="UP000032232"/>
    </source>
</evidence>
<dbReference type="Proteomes" id="UP000032232">
    <property type="component" value="Unassembled WGS sequence"/>
</dbReference>
<protein>
    <submittedName>
        <fullName evidence="1">Uncharacterized protein</fullName>
    </submittedName>
</protein>
<comment type="caution">
    <text evidence="1">The sequence shown here is derived from an EMBL/GenBank/DDBJ whole genome shotgun (WGS) entry which is preliminary data.</text>
</comment>
<dbReference type="RefSeq" id="WP_161793906.1">
    <property type="nucleotide sequence ID" value="NZ_FZPF01000029.1"/>
</dbReference>